<dbReference type="KEGG" id="pspw:BJG93_26260"/>
<dbReference type="EMBL" id="CP017562">
    <property type="protein sequence ID" value="APA88802.1"/>
    <property type="molecule type" value="Genomic_DNA"/>
</dbReference>
<dbReference type="Proteomes" id="UP000179860">
    <property type="component" value="Chromosome 2"/>
</dbReference>
<dbReference type="RefSeq" id="WP_027194206.1">
    <property type="nucleotide sequence ID" value="NZ_CP017562.2"/>
</dbReference>
<accession>A0A1I9YRG4</accession>
<reference evidence="1" key="2">
    <citation type="submission" date="2021-06" db="EMBL/GenBank/DDBJ databases">
        <authorList>
            <person name="Rogers T.H."/>
            <person name="Ramsay J.P."/>
            <person name="Wang P."/>
            <person name="Terpolilli J."/>
        </authorList>
    </citation>
    <scope>NUCLEOTIDE SEQUENCE</scope>
    <source>
        <strain evidence="1">WSM5005</strain>
    </source>
</reference>
<keyword evidence="2" id="KW-1185">Reference proteome</keyword>
<protein>
    <submittedName>
        <fullName evidence="1">Uncharacterized protein</fullName>
    </submittedName>
</protein>
<proteinExistence type="predicted"/>
<gene>
    <name evidence="1" type="ORF">BJG93_26260</name>
</gene>
<evidence type="ECO:0000313" key="2">
    <source>
        <dbReference type="Proteomes" id="UP000179860"/>
    </source>
</evidence>
<organism evidence="1 2">
    <name type="scientific">Paraburkholderia sprentiae WSM5005</name>
    <dbReference type="NCBI Taxonomy" id="754502"/>
    <lineage>
        <taxon>Bacteria</taxon>
        <taxon>Pseudomonadati</taxon>
        <taxon>Pseudomonadota</taxon>
        <taxon>Betaproteobacteria</taxon>
        <taxon>Burkholderiales</taxon>
        <taxon>Burkholderiaceae</taxon>
        <taxon>Paraburkholderia</taxon>
    </lineage>
</organism>
<name>A0A1I9YRG4_9BURK</name>
<dbReference type="AlphaFoldDB" id="A0A1I9YRG4"/>
<sequence>MMLRWRNVVYVKTISTWSLLVLTLPTEISRPACGSGARVKAAVDAQSASALTLHGTLAA</sequence>
<evidence type="ECO:0000313" key="1">
    <source>
        <dbReference type="EMBL" id="APA88802.1"/>
    </source>
</evidence>
<reference evidence="1" key="1">
    <citation type="submission" date="2016-09" db="EMBL/GenBank/DDBJ databases">
        <title>The Complete Genome of Burkholderia sprentiae wsm5005.</title>
        <authorList>
            <person name="De Meyer S."/>
            <person name="Wang P."/>
            <person name="Terpolilli J."/>
        </authorList>
    </citation>
    <scope>NUCLEOTIDE SEQUENCE [LARGE SCALE GENOMIC DNA]</scope>
    <source>
        <strain evidence="1">WSM5005</strain>
    </source>
</reference>
<dbReference type="STRING" id="754502.BJG93_26260"/>